<reference evidence="1" key="1">
    <citation type="submission" date="2014-09" db="EMBL/GenBank/DDBJ databases">
        <authorList>
            <person name="Magalhaes I.L.F."/>
            <person name="Oliveira U."/>
            <person name="Santos F.R."/>
            <person name="Vidigal T.H.D.A."/>
            <person name="Brescovit A.D."/>
            <person name="Santos A.J."/>
        </authorList>
    </citation>
    <scope>NUCLEOTIDE SEQUENCE</scope>
    <source>
        <tissue evidence="1">Shoot tissue taken approximately 20 cm above the soil surface</tissue>
    </source>
</reference>
<accession>A0A0A9AMS8</accession>
<organism evidence="1">
    <name type="scientific">Arundo donax</name>
    <name type="common">Giant reed</name>
    <name type="synonym">Donax arundinaceus</name>
    <dbReference type="NCBI Taxonomy" id="35708"/>
    <lineage>
        <taxon>Eukaryota</taxon>
        <taxon>Viridiplantae</taxon>
        <taxon>Streptophyta</taxon>
        <taxon>Embryophyta</taxon>
        <taxon>Tracheophyta</taxon>
        <taxon>Spermatophyta</taxon>
        <taxon>Magnoliopsida</taxon>
        <taxon>Liliopsida</taxon>
        <taxon>Poales</taxon>
        <taxon>Poaceae</taxon>
        <taxon>PACMAD clade</taxon>
        <taxon>Arundinoideae</taxon>
        <taxon>Arundineae</taxon>
        <taxon>Arundo</taxon>
    </lineage>
</organism>
<dbReference type="EMBL" id="GBRH01247670">
    <property type="protein sequence ID" value="JAD50225.1"/>
    <property type="molecule type" value="Transcribed_RNA"/>
</dbReference>
<proteinExistence type="predicted"/>
<protein>
    <submittedName>
        <fullName evidence="1">Uncharacterized protein</fullName>
    </submittedName>
</protein>
<evidence type="ECO:0000313" key="1">
    <source>
        <dbReference type="EMBL" id="JAD50225.1"/>
    </source>
</evidence>
<dbReference type="AlphaFoldDB" id="A0A0A9AMS8"/>
<sequence length="87" mass="8888">MSNPAPAVALQTQIILYVQQIVACLSDRLGNPSEVGRRRSRRSLRGPCAAPAPFAVAGALSCSPCVILLGGGDSTTPPCGAAGSWRP</sequence>
<name>A0A0A9AMS8_ARUDO</name>
<reference evidence="1" key="2">
    <citation type="journal article" date="2015" name="Data Brief">
        <title>Shoot transcriptome of the giant reed, Arundo donax.</title>
        <authorList>
            <person name="Barrero R.A."/>
            <person name="Guerrero F.D."/>
            <person name="Moolhuijzen P."/>
            <person name="Goolsby J.A."/>
            <person name="Tidwell J."/>
            <person name="Bellgard S.E."/>
            <person name="Bellgard M.I."/>
        </authorList>
    </citation>
    <scope>NUCLEOTIDE SEQUENCE</scope>
    <source>
        <tissue evidence="1">Shoot tissue taken approximately 20 cm above the soil surface</tissue>
    </source>
</reference>